<name>A0A550BVD3_9AGAR</name>
<reference evidence="2 3" key="1">
    <citation type="journal article" date="2019" name="New Phytol.">
        <title>Comparative genomics reveals unique wood-decay strategies and fruiting body development in the Schizophyllaceae.</title>
        <authorList>
            <person name="Almasi E."/>
            <person name="Sahu N."/>
            <person name="Krizsan K."/>
            <person name="Balint B."/>
            <person name="Kovacs G.M."/>
            <person name="Kiss B."/>
            <person name="Cseklye J."/>
            <person name="Drula E."/>
            <person name="Henrissat B."/>
            <person name="Nagy I."/>
            <person name="Chovatia M."/>
            <person name="Adam C."/>
            <person name="LaButti K."/>
            <person name="Lipzen A."/>
            <person name="Riley R."/>
            <person name="Grigoriev I.V."/>
            <person name="Nagy L.G."/>
        </authorList>
    </citation>
    <scope>NUCLEOTIDE SEQUENCE [LARGE SCALE GENOMIC DNA]</scope>
    <source>
        <strain evidence="2 3">NL-1724</strain>
    </source>
</reference>
<feature type="compositionally biased region" description="Low complexity" evidence="1">
    <location>
        <begin position="173"/>
        <end position="185"/>
    </location>
</feature>
<dbReference type="EMBL" id="VDMD01000068">
    <property type="protein sequence ID" value="TRM56504.1"/>
    <property type="molecule type" value="Genomic_DNA"/>
</dbReference>
<feature type="compositionally biased region" description="Low complexity" evidence="1">
    <location>
        <begin position="149"/>
        <end position="165"/>
    </location>
</feature>
<feature type="compositionally biased region" description="Basic and acidic residues" evidence="1">
    <location>
        <begin position="123"/>
        <end position="139"/>
    </location>
</feature>
<feature type="non-terminal residue" evidence="2">
    <location>
        <position position="1"/>
    </location>
</feature>
<evidence type="ECO:0000256" key="1">
    <source>
        <dbReference type="SAM" id="MobiDB-lite"/>
    </source>
</evidence>
<feature type="region of interest" description="Disordered" evidence="1">
    <location>
        <begin position="75"/>
        <end position="194"/>
    </location>
</feature>
<proteinExistence type="predicted"/>
<dbReference type="AlphaFoldDB" id="A0A550BVD3"/>
<evidence type="ECO:0000313" key="3">
    <source>
        <dbReference type="Proteomes" id="UP000320762"/>
    </source>
</evidence>
<accession>A0A550BVD3</accession>
<feature type="compositionally biased region" description="Basic and acidic residues" evidence="1">
    <location>
        <begin position="86"/>
        <end position="97"/>
    </location>
</feature>
<organism evidence="2 3">
    <name type="scientific">Schizophyllum amplum</name>
    <dbReference type="NCBI Taxonomy" id="97359"/>
    <lineage>
        <taxon>Eukaryota</taxon>
        <taxon>Fungi</taxon>
        <taxon>Dikarya</taxon>
        <taxon>Basidiomycota</taxon>
        <taxon>Agaricomycotina</taxon>
        <taxon>Agaricomycetes</taxon>
        <taxon>Agaricomycetidae</taxon>
        <taxon>Agaricales</taxon>
        <taxon>Schizophyllaceae</taxon>
        <taxon>Schizophyllum</taxon>
    </lineage>
</organism>
<dbReference type="Proteomes" id="UP000320762">
    <property type="component" value="Unassembled WGS sequence"/>
</dbReference>
<keyword evidence="3" id="KW-1185">Reference proteome</keyword>
<comment type="caution">
    <text evidence="2">The sequence shown here is derived from an EMBL/GenBank/DDBJ whole genome shotgun (WGS) entry which is preliminary data.</text>
</comment>
<evidence type="ECO:0000313" key="2">
    <source>
        <dbReference type="EMBL" id="TRM56504.1"/>
    </source>
</evidence>
<sequence length="194" mass="21322">CRTRQNPNFGQLSGHIPISVLEYFKAHDQQNHPARSSLRRSQELIATPSRGGAHYNTPMDLRSAPAPLDIHRTLAHRRPARSSSSARKDLTSTHEELLSIPKELPSTHENLTDRRPRVGAHLADARRSPHRGVREEPPLHPRGSHLHPSTRSSPSPARSSPSPARSSPPPTPATRSSATIARRTPLTPATRSSP</sequence>
<protein>
    <submittedName>
        <fullName evidence="2">Uncharacterized protein</fullName>
    </submittedName>
</protein>
<gene>
    <name evidence="2" type="ORF">BD626DRAFT_519421</name>
</gene>